<dbReference type="InterPro" id="IPR026341">
    <property type="entry name" value="T9SS_type_B"/>
</dbReference>
<dbReference type="Pfam" id="PF13585">
    <property type="entry name" value="CHU_C"/>
    <property type="match status" value="1"/>
</dbReference>
<keyword evidence="3" id="KW-1185">Reference proteome</keyword>
<organism evidence="2 3">
    <name type="scientific">Nemorincola caseinilytica</name>
    <dbReference type="NCBI Taxonomy" id="2054315"/>
    <lineage>
        <taxon>Bacteria</taxon>
        <taxon>Pseudomonadati</taxon>
        <taxon>Bacteroidota</taxon>
        <taxon>Chitinophagia</taxon>
        <taxon>Chitinophagales</taxon>
        <taxon>Chitinophagaceae</taxon>
        <taxon>Nemorincola</taxon>
    </lineage>
</organism>
<keyword evidence="1" id="KW-0732">Signal</keyword>
<dbReference type="Pfam" id="PF13385">
    <property type="entry name" value="Laminin_G_3"/>
    <property type="match status" value="1"/>
</dbReference>
<evidence type="ECO:0000313" key="3">
    <source>
        <dbReference type="Proteomes" id="UP001500067"/>
    </source>
</evidence>
<comment type="caution">
    <text evidence="2">The sequence shown here is derived from an EMBL/GenBank/DDBJ whole genome shotgun (WGS) entry which is preliminary data.</text>
</comment>
<name>A0ABP8NE20_9BACT</name>
<evidence type="ECO:0000313" key="2">
    <source>
        <dbReference type="EMBL" id="GAA4465800.1"/>
    </source>
</evidence>
<evidence type="ECO:0000256" key="1">
    <source>
        <dbReference type="SAM" id="SignalP"/>
    </source>
</evidence>
<dbReference type="InterPro" id="IPR013320">
    <property type="entry name" value="ConA-like_dom_sf"/>
</dbReference>
<feature type="signal peptide" evidence="1">
    <location>
        <begin position="1"/>
        <end position="19"/>
    </location>
</feature>
<proteinExistence type="predicted"/>
<sequence length="918" mass="99463">MKRHLFALLLILGVYGAFAQATAPKPRFPDNTSLDQWWPFCSATDLLDRTFTGFDLIGSSVTPTSDRFLVPNRAYEFNGFNSELHYTTTLIIPMFGIADFTYSCHIFPTAAQHAIIMYNGDPSNDGLGLIMTNAAGTGAGTQIGILFGGLTTYVPAGSTVTLGQWHHLVLKRNGNSYMLYIDGTFVGPAYIPAGFPASGYNTPTTVFQLGLDLTAGDKAFSGKIDDVATYSRQLSNLEIMALYNFDPNIVFTLGPDTAICPNAILIGGARDTTRLDTVQYPNYEVNSTYGFDYTWSNGDTVSTRQNITFPTTPVPPTIRTLTLSRRYSCPASSTIRITHIIPTVYIGPDTSMCDGESFLLNPTPGTGLMRYLWNTGATVPSIIADTTASYWLRVDSLVPFVNPITNLNDTTHCIGTDTAHVTVTPEIFVHVAEFDTSCDGTPIILYSYDDTAYTAPTYSWDDGINPPVLTPSLTVTTSGVYTLTVTDGACIRSDVSTITIVNVATTVLSNDTAICKGASVLANATGTPGVQYQWTPSAGIAVSNIPTPTIIPDTSAWYVVTATILDPVSGGLLNCASRDSFFIDVQPNPTVKMGGNRMVCQYDSIRISPIVTPYWYTNYIYDWTPGRYLDDSTTSTVIFTAGDTTKLILVVSTPAGCKSSDSAIIYTFNGDFMTMASDTALCPGDSVLIGAISSEPGVTSYSWQPPTYVNYPEATTPITIKPINSINYKLIGTSMYGCRDTLTYSIKVFPAAVVTLEDSVSINPGASYNIEPITNCTYFSWFPPTGLDDTTASTPVATPPVSTRYVLTARTQDNCITKDSISIRLNDNAIIGVPNAFTPGGDKYNVLNVALKGVARLRYFRIYDRWGKVVYESRDINAGWDGTIGGTPQPMGVYVYEVEAITDRGKILHKQGNVTLLR</sequence>
<evidence type="ECO:0008006" key="4">
    <source>
        <dbReference type="Google" id="ProtNLM"/>
    </source>
</evidence>
<reference evidence="3" key="1">
    <citation type="journal article" date="2019" name="Int. J. Syst. Evol. Microbiol.">
        <title>The Global Catalogue of Microorganisms (GCM) 10K type strain sequencing project: providing services to taxonomists for standard genome sequencing and annotation.</title>
        <authorList>
            <consortium name="The Broad Institute Genomics Platform"/>
            <consortium name="The Broad Institute Genome Sequencing Center for Infectious Disease"/>
            <person name="Wu L."/>
            <person name="Ma J."/>
        </authorList>
    </citation>
    <scope>NUCLEOTIDE SEQUENCE [LARGE SCALE GENOMIC DNA]</scope>
    <source>
        <strain evidence="3">JCM 32105</strain>
    </source>
</reference>
<protein>
    <recommendedName>
        <fullName evidence="4">Gliding motility-associated C-terminal domain-containing protein</fullName>
    </recommendedName>
</protein>
<feature type="chain" id="PRO_5047436953" description="Gliding motility-associated C-terminal domain-containing protein" evidence="1">
    <location>
        <begin position="20"/>
        <end position="918"/>
    </location>
</feature>
<dbReference type="SUPFAM" id="SSF49899">
    <property type="entry name" value="Concanavalin A-like lectins/glucanases"/>
    <property type="match status" value="1"/>
</dbReference>
<dbReference type="Proteomes" id="UP001500067">
    <property type="component" value="Unassembled WGS sequence"/>
</dbReference>
<dbReference type="RefSeq" id="WP_345082054.1">
    <property type="nucleotide sequence ID" value="NZ_BAABFA010000011.1"/>
</dbReference>
<gene>
    <name evidence="2" type="ORF">GCM10023093_18600</name>
</gene>
<accession>A0ABP8NE20</accession>
<dbReference type="EMBL" id="BAABFA010000011">
    <property type="protein sequence ID" value="GAA4465800.1"/>
    <property type="molecule type" value="Genomic_DNA"/>
</dbReference>
<dbReference type="Gene3D" id="2.60.120.200">
    <property type="match status" value="1"/>
</dbReference>
<dbReference type="NCBIfam" id="TIGR04131">
    <property type="entry name" value="Bac_Flav_CTERM"/>
    <property type="match status" value="1"/>
</dbReference>